<dbReference type="GO" id="GO:0005739">
    <property type="term" value="C:mitochondrion"/>
    <property type="evidence" value="ECO:0007669"/>
    <property type="project" value="UniProtKB-SubCell"/>
</dbReference>
<evidence type="ECO:0000313" key="8">
    <source>
        <dbReference type="Proteomes" id="UP000799429"/>
    </source>
</evidence>
<reference evidence="7" key="1">
    <citation type="journal article" date="2020" name="Stud. Mycol.">
        <title>101 Dothideomycetes genomes: a test case for predicting lifestyles and emergence of pathogens.</title>
        <authorList>
            <person name="Haridas S."/>
            <person name="Albert R."/>
            <person name="Binder M."/>
            <person name="Bloem J."/>
            <person name="Labutti K."/>
            <person name="Salamov A."/>
            <person name="Andreopoulos B."/>
            <person name="Baker S."/>
            <person name="Barry K."/>
            <person name="Bills G."/>
            <person name="Bluhm B."/>
            <person name="Cannon C."/>
            <person name="Castanera R."/>
            <person name="Culley D."/>
            <person name="Daum C."/>
            <person name="Ezra D."/>
            <person name="Gonzalez J."/>
            <person name="Henrissat B."/>
            <person name="Kuo A."/>
            <person name="Liang C."/>
            <person name="Lipzen A."/>
            <person name="Lutzoni F."/>
            <person name="Magnuson J."/>
            <person name="Mondo S."/>
            <person name="Nolan M."/>
            <person name="Ohm R."/>
            <person name="Pangilinan J."/>
            <person name="Park H.-J."/>
            <person name="Ramirez L."/>
            <person name="Alfaro M."/>
            <person name="Sun H."/>
            <person name="Tritt A."/>
            <person name="Yoshinaga Y."/>
            <person name="Zwiers L.-H."/>
            <person name="Turgeon B."/>
            <person name="Goodwin S."/>
            <person name="Spatafora J."/>
            <person name="Crous P."/>
            <person name="Grigoriev I."/>
        </authorList>
    </citation>
    <scope>NUCLEOTIDE SEQUENCE</scope>
    <source>
        <strain evidence="7">CBS 101060</strain>
    </source>
</reference>
<dbReference type="PANTHER" id="PTHR13475">
    <property type="entry name" value="NEUGRIN"/>
    <property type="match status" value="1"/>
</dbReference>
<proteinExistence type="inferred from homology"/>
<protein>
    <recommendedName>
        <fullName evidence="4">Required for respiratory growth protein 9, mitochondrial</fullName>
    </recommendedName>
</protein>
<dbReference type="Pfam" id="PF06413">
    <property type="entry name" value="Neugrin"/>
    <property type="match status" value="1"/>
</dbReference>
<dbReference type="Proteomes" id="UP000799429">
    <property type="component" value="Unassembled WGS sequence"/>
</dbReference>
<dbReference type="PANTHER" id="PTHR13475:SF3">
    <property type="entry name" value="NEUGRIN"/>
    <property type="match status" value="1"/>
</dbReference>
<gene>
    <name evidence="7" type="ORF">M501DRAFT_1002965</name>
</gene>
<organism evidence="7 8">
    <name type="scientific">Patellaria atrata CBS 101060</name>
    <dbReference type="NCBI Taxonomy" id="1346257"/>
    <lineage>
        <taxon>Eukaryota</taxon>
        <taxon>Fungi</taxon>
        <taxon>Dikarya</taxon>
        <taxon>Ascomycota</taxon>
        <taxon>Pezizomycotina</taxon>
        <taxon>Dothideomycetes</taxon>
        <taxon>Dothideomycetes incertae sedis</taxon>
        <taxon>Patellariales</taxon>
        <taxon>Patellariaceae</taxon>
        <taxon>Patellaria</taxon>
    </lineage>
</organism>
<dbReference type="AlphaFoldDB" id="A0A9P4SBB5"/>
<dbReference type="OrthoDB" id="5578174at2759"/>
<comment type="similarity">
    <text evidence="3">Belongs to the RRG9 family.</text>
</comment>
<evidence type="ECO:0000256" key="4">
    <source>
        <dbReference type="ARBA" id="ARBA00013566"/>
    </source>
</evidence>
<evidence type="ECO:0000256" key="2">
    <source>
        <dbReference type="ARBA" id="ARBA00004173"/>
    </source>
</evidence>
<keyword evidence="5" id="KW-0809">Transit peptide</keyword>
<name>A0A9P4SBB5_9PEZI</name>
<dbReference type="GO" id="GO:0005634">
    <property type="term" value="C:nucleus"/>
    <property type="evidence" value="ECO:0007669"/>
    <property type="project" value="TreeGrafter"/>
</dbReference>
<feature type="compositionally biased region" description="Basic and acidic residues" evidence="6">
    <location>
        <begin position="132"/>
        <end position="141"/>
    </location>
</feature>
<evidence type="ECO:0000313" key="7">
    <source>
        <dbReference type="EMBL" id="KAF2839536.1"/>
    </source>
</evidence>
<dbReference type="InterPro" id="IPR010487">
    <property type="entry name" value="NGRN/Rrg9"/>
</dbReference>
<sequence length="315" mass="36218">MFCLHCSTRVLEFFISSSSTLSARTATHFFTQPARVGRQLHIAKPYNFPRRCSHTALAQLRDELIVEDTQGYSKENGRKLLRGRPERSVSDESRSKSEVPSPPSMTSTKDNDGLQTSSSLVVSSQTSPSVQHSKERRDSNAKKSPIQKSRPTKVSPDTNTHVRKFKREPWQIQKEGLHKKFKDESWAPRKRLSPDALEGIRALHAKYPDKFTTPVLAEEFKISPDAIRRILKSKWRPSAEEEEDRRERWEKRGERVWTNLAELGTKPPKKWRIKGIGKSEFGGPPKWKTHRTRQQPNVAKRPPKDNAHIPWGESD</sequence>
<feature type="compositionally biased region" description="Low complexity" evidence="6">
    <location>
        <begin position="114"/>
        <end position="131"/>
    </location>
</feature>
<feature type="region of interest" description="Disordered" evidence="6">
    <location>
        <begin position="75"/>
        <end position="176"/>
    </location>
</feature>
<comment type="function">
    <text evidence="1">Required for respiratory activity and maintenance and expression of the mitochondrial genome.</text>
</comment>
<comment type="subcellular location">
    <subcellularLocation>
        <location evidence="2">Mitochondrion</location>
    </subcellularLocation>
</comment>
<accession>A0A9P4SBB5</accession>
<feature type="compositionally biased region" description="Basic and acidic residues" evidence="6">
    <location>
        <begin position="75"/>
        <end position="97"/>
    </location>
</feature>
<comment type="caution">
    <text evidence="7">The sequence shown here is derived from an EMBL/GenBank/DDBJ whole genome shotgun (WGS) entry which is preliminary data.</text>
</comment>
<dbReference type="EMBL" id="MU006094">
    <property type="protein sequence ID" value="KAF2839536.1"/>
    <property type="molecule type" value="Genomic_DNA"/>
</dbReference>
<feature type="region of interest" description="Disordered" evidence="6">
    <location>
        <begin position="268"/>
        <end position="315"/>
    </location>
</feature>
<keyword evidence="8" id="KW-1185">Reference proteome</keyword>
<evidence type="ECO:0000256" key="1">
    <source>
        <dbReference type="ARBA" id="ARBA00003548"/>
    </source>
</evidence>
<evidence type="ECO:0000256" key="3">
    <source>
        <dbReference type="ARBA" id="ARBA00010895"/>
    </source>
</evidence>
<evidence type="ECO:0000256" key="6">
    <source>
        <dbReference type="SAM" id="MobiDB-lite"/>
    </source>
</evidence>
<evidence type="ECO:0000256" key="5">
    <source>
        <dbReference type="ARBA" id="ARBA00022946"/>
    </source>
</evidence>